<dbReference type="AlphaFoldDB" id="A0A6A6UDF5"/>
<evidence type="ECO:0000313" key="3">
    <source>
        <dbReference type="Proteomes" id="UP000799302"/>
    </source>
</evidence>
<dbReference type="EMBL" id="MU004234">
    <property type="protein sequence ID" value="KAF2670192.1"/>
    <property type="molecule type" value="Genomic_DNA"/>
</dbReference>
<keyword evidence="3" id="KW-1185">Reference proteome</keyword>
<evidence type="ECO:0000313" key="2">
    <source>
        <dbReference type="EMBL" id="KAF2670192.1"/>
    </source>
</evidence>
<proteinExistence type="predicted"/>
<accession>A0A6A6UDF5</accession>
<sequence>MNLGYLDHLDRGSLVVAGVIDTEETVVPVGPIINRSMDTNLPLPTEIRLMIWEELFPEGIKPARGSTAALSTCKAVYEEAHPVFLANCLFDCTPVPVNDRLTSTGYKYFGGSISIVRYDICENPGSHLHCQKWLDTARSELSKIFETKVPQNDPTGQDDRSEQVGRHAEEAEAELDEAQLLTKAYLFRSRELYDTKLRIMSCEEHSRFVIRELIRHNSLAQAIRCWGSARSALIRNVRILWTECTDQFGGDKRVAPSAVGLMSLLCQAALPGITQVHLRHKRSSFTGPVSDCFCGLTRTPEFVKYRFADDDTFMRKIIMGQPFQTRSELNGQGDRNFVFAIHMLVDVSKKLKRLEFEDWHRCIRNCWIAPQTFYWVRIPDKWYEDILPTQDIKVVMKSKYPIESFQILAPQ</sequence>
<feature type="compositionally biased region" description="Basic and acidic residues" evidence="1">
    <location>
        <begin position="157"/>
        <end position="169"/>
    </location>
</feature>
<gene>
    <name evidence="2" type="ORF">BT63DRAFT_454374</name>
</gene>
<dbReference type="Proteomes" id="UP000799302">
    <property type="component" value="Unassembled WGS sequence"/>
</dbReference>
<name>A0A6A6UDF5_9PEZI</name>
<organism evidence="2 3">
    <name type="scientific">Microthyrium microscopicum</name>
    <dbReference type="NCBI Taxonomy" id="703497"/>
    <lineage>
        <taxon>Eukaryota</taxon>
        <taxon>Fungi</taxon>
        <taxon>Dikarya</taxon>
        <taxon>Ascomycota</taxon>
        <taxon>Pezizomycotina</taxon>
        <taxon>Dothideomycetes</taxon>
        <taxon>Dothideomycetes incertae sedis</taxon>
        <taxon>Microthyriales</taxon>
        <taxon>Microthyriaceae</taxon>
        <taxon>Microthyrium</taxon>
    </lineage>
</organism>
<reference evidence="2" key="1">
    <citation type="journal article" date="2020" name="Stud. Mycol.">
        <title>101 Dothideomycetes genomes: a test case for predicting lifestyles and emergence of pathogens.</title>
        <authorList>
            <person name="Haridas S."/>
            <person name="Albert R."/>
            <person name="Binder M."/>
            <person name="Bloem J."/>
            <person name="Labutti K."/>
            <person name="Salamov A."/>
            <person name="Andreopoulos B."/>
            <person name="Baker S."/>
            <person name="Barry K."/>
            <person name="Bills G."/>
            <person name="Bluhm B."/>
            <person name="Cannon C."/>
            <person name="Castanera R."/>
            <person name="Culley D."/>
            <person name="Daum C."/>
            <person name="Ezra D."/>
            <person name="Gonzalez J."/>
            <person name="Henrissat B."/>
            <person name="Kuo A."/>
            <person name="Liang C."/>
            <person name="Lipzen A."/>
            <person name="Lutzoni F."/>
            <person name="Magnuson J."/>
            <person name="Mondo S."/>
            <person name="Nolan M."/>
            <person name="Ohm R."/>
            <person name="Pangilinan J."/>
            <person name="Park H.-J."/>
            <person name="Ramirez L."/>
            <person name="Alfaro M."/>
            <person name="Sun H."/>
            <person name="Tritt A."/>
            <person name="Yoshinaga Y."/>
            <person name="Zwiers L.-H."/>
            <person name="Turgeon B."/>
            <person name="Goodwin S."/>
            <person name="Spatafora J."/>
            <person name="Crous P."/>
            <person name="Grigoriev I."/>
        </authorList>
    </citation>
    <scope>NUCLEOTIDE SEQUENCE</scope>
    <source>
        <strain evidence="2">CBS 115976</strain>
    </source>
</reference>
<feature type="region of interest" description="Disordered" evidence="1">
    <location>
        <begin position="147"/>
        <end position="169"/>
    </location>
</feature>
<protein>
    <submittedName>
        <fullName evidence="2">Uncharacterized protein</fullName>
    </submittedName>
</protein>
<evidence type="ECO:0000256" key="1">
    <source>
        <dbReference type="SAM" id="MobiDB-lite"/>
    </source>
</evidence>